<dbReference type="EMBL" id="JAVDSD010000007">
    <property type="protein sequence ID" value="MDR6608535.1"/>
    <property type="molecule type" value="Genomic_DNA"/>
</dbReference>
<name>A0ACC6JQF3_9PSED</name>
<sequence length="237" mass="26979">MEIWKESQLKQLSHTQEINTAYRIALNFARNLGYKFCGFSITSNSVGAEASTVNLNNFPHEWNFQYKKNNAMQIDPIVAHCNHSMLPVLWSEELFFRTPWLWQLLQQQGLQHGWSHAIHDEKTGLNSIFSLARSHCPISAYELYENLGFAVFISRHLHALAIGMQPKRPARPQAPSLSRRELEVLKLSADGKTAYEISRILNLSERTVNFHVHRAIEKFGVNNKIAAVIAATRSGAI</sequence>
<protein>
    <submittedName>
        <fullName evidence="1">LuxR family transcriptional regulator</fullName>
    </submittedName>
</protein>
<evidence type="ECO:0000313" key="2">
    <source>
        <dbReference type="Proteomes" id="UP001259420"/>
    </source>
</evidence>
<keyword evidence="2" id="KW-1185">Reference proteome</keyword>
<gene>
    <name evidence="1" type="ORF">J2X87_003614</name>
</gene>
<dbReference type="Proteomes" id="UP001259420">
    <property type="component" value="Unassembled WGS sequence"/>
</dbReference>
<evidence type="ECO:0000313" key="1">
    <source>
        <dbReference type="EMBL" id="MDR6608535.1"/>
    </source>
</evidence>
<proteinExistence type="predicted"/>
<accession>A0ACC6JQF3</accession>
<organism evidence="1 2">
    <name type="scientific">Pseudomonas synxantha</name>
    <dbReference type="NCBI Taxonomy" id="47883"/>
    <lineage>
        <taxon>Bacteria</taxon>
        <taxon>Pseudomonadati</taxon>
        <taxon>Pseudomonadota</taxon>
        <taxon>Gammaproteobacteria</taxon>
        <taxon>Pseudomonadales</taxon>
        <taxon>Pseudomonadaceae</taxon>
        <taxon>Pseudomonas</taxon>
    </lineage>
</organism>
<reference evidence="1" key="1">
    <citation type="submission" date="2023-07" db="EMBL/GenBank/DDBJ databases">
        <title>Sorghum-associated microbial communities from plants grown in Nebraska, USA.</title>
        <authorList>
            <person name="Schachtman D."/>
        </authorList>
    </citation>
    <scope>NUCLEOTIDE SEQUENCE</scope>
    <source>
        <strain evidence="1">BE46</strain>
    </source>
</reference>
<comment type="caution">
    <text evidence="1">The sequence shown here is derived from an EMBL/GenBank/DDBJ whole genome shotgun (WGS) entry which is preliminary data.</text>
</comment>